<dbReference type="Gene3D" id="3.30.300.70">
    <property type="entry name" value="RimP-like superfamily, N-terminal"/>
    <property type="match status" value="1"/>
</dbReference>
<comment type="subcellular location">
    <subcellularLocation>
        <location evidence="3">Cytoplasm</location>
    </subcellularLocation>
</comment>
<dbReference type="SUPFAM" id="SSF75420">
    <property type="entry name" value="YhbC-like, N-terminal domain"/>
    <property type="match status" value="1"/>
</dbReference>
<evidence type="ECO:0000313" key="7">
    <source>
        <dbReference type="Proteomes" id="UP000017081"/>
    </source>
</evidence>
<dbReference type="InterPro" id="IPR035956">
    <property type="entry name" value="RimP_N_sf"/>
</dbReference>
<dbReference type="GO" id="GO:0000028">
    <property type="term" value="P:ribosomal small subunit assembly"/>
    <property type="evidence" value="ECO:0007669"/>
    <property type="project" value="TreeGrafter"/>
</dbReference>
<comment type="similarity">
    <text evidence="3">Belongs to the RimP family.</text>
</comment>
<dbReference type="GO" id="GO:0005829">
    <property type="term" value="C:cytosol"/>
    <property type="evidence" value="ECO:0007669"/>
    <property type="project" value="TreeGrafter"/>
</dbReference>
<dbReference type="CDD" id="cd01734">
    <property type="entry name" value="YlxS_C"/>
    <property type="match status" value="1"/>
</dbReference>
<organism evidence="6 7">
    <name type="scientific">Cetobacterium somerae ATCC BAA-474</name>
    <dbReference type="NCBI Taxonomy" id="1319815"/>
    <lineage>
        <taxon>Bacteria</taxon>
        <taxon>Fusobacteriati</taxon>
        <taxon>Fusobacteriota</taxon>
        <taxon>Fusobacteriia</taxon>
        <taxon>Fusobacteriales</taxon>
        <taxon>Fusobacteriaceae</taxon>
        <taxon>Cetobacterium</taxon>
    </lineage>
</organism>
<dbReference type="InterPro" id="IPR036847">
    <property type="entry name" value="RimP_C_sf"/>
</dbReference>
<dbReference type="GO" id="GO:0006412">
    <property type="term" value="P:translation"/>
    <property type="evidence" value="ECO:0007669"/>
    <property type="project" value="TreeGrafter"/>
</dbReference>
<comment type="caution">
    <text evidence="6">The sequence shown here is derived from an EMBL/GenBank/DDBJ whole genome shotgun (WGS) entry which is preliminary data.</text>
</comment>
<dbReference type="HOGENOM" id="CLU_070525_2_2_0"/>
<dbReference type="Pfam" id="PF17384">
    <property type="entry name" value="DUF150_C"/>
    <property type="match status" value="1"/>
</dbReference>
<dbReference type="AlphaFoldDB" id="U7VDF2"/>
<keyword evidence="1 3" id="KW-0963">Cytoplasm</keyword>
<feature type="domain" description="Ribosome maturation factor RimP N-terminal" evidence="4">
    <location>
        <begin position="21"/>
        <end position="90"/>
    </location>
</feature>
<keyword evidence="7" id="KW-1185">Reference proteome</keyword>
<reference evidence="6 7" key="1">
    <citation type="submission" date="2013-08" db="EMBL/GenBank/DDBJ databases">
        <authorList>
            <person name="Weinstock G."/>
            <person name="Sodergren E."/>
            <person name="Wylie T."/>
            <person name="Fulton L."/>
            <person name="Fulton R."/>
            <person name="Fronick C."/>
            <person name="O'Laughlin M."/>
            <person name="Godfrey J."/>
            <person name="Miner T."/>
            <person name="Herter B."/>
            <person name="Appelbaum E."/>
            <person name="Cordes M."/>
            <person name="Lek S."/>
            <person name="Wollam A."/>
            <person name="Pepin K.H."/>
            <person name="Palsikar V.B."/>
            <person name="Mitreva M."/>
            <person name="Wilson R.K."/>
        </authorList>
    </citation>
    <scope>NUCLEOTIDE SEQUENCE [LARGE SCALE GENOMIC DNA]</scope>
    <source>
        <strain evidence="6 7">ATCC BAA-474</strain>
    </source>
</reference>
<accession>U7VDF2</accession>
<evidence type="ECO:0000256" key="1">
    <source>
        <dbReference type="ARBA" id="ARBA00022490"/>
    </source>
</evidence>
<dbReference type="Pfam" id="PF02576">
    <property type="entry name" value="RimP_N"/>
    <property type="match status" value="1"/>
</dbReference>
<dbReference type="InterPro" id="IPR003728">
    <property type="entry name" value="Ribosome_maturation_RimP"/>
</dbReference>
<dbReference type="SUPFAM" id="SSF74942">
    <property type="entry name" value="YhbC-like, C-terminal domain"/>
    <property type="match status" value="1"/>
</dbReference>
<evidence type="ECO:0000259" key="4">
    <source>
        <dbReference type="Pfam" id="PF02576"/>
    </source>
</evidence>
<evidence type="ECO:0000313" key="6">
    <source>
        <dbReference type="EMBL" id="ERT69546.1"/>
    </source>
</evidence>
<protein>
    <recommendedName>
        <fullName evidence="3">Ribosome maturation factor RimP</fullName>
    </recommendedName>
</protein>
<dbReference type="EMBL" id="AXZF01000019">
    <property type="protein sequence ID" value="ERT69546.1"/>
    <property type="molecule type" value="Genomic_DNA"/>
</dbReference>
<dbReference type="Gene3D" id="2.30.30.180">
    <property type="entry name" value="Ribosome maturation factor RimP, C-terminal domain"/>
    <property type="match status" value="1"/>
</dbReference>
<dbReference type="Proteomes" id="UP000017081">
    <property type="component" value="Unassembled WGS sequence"/>
</dbReference>
<dbReference type="HAMAP" id="MF_01077">
    <property type="entry name" value="RimP"/>
    <property type="match status" value="1"/>
</dbReference>
<sequence>MIKLDKREMEETLLKIEKVVIPAIEKREVDLVDLEYIQEGGYLYVRIFIEKPEGDITLEDCGALSNDIDEAIDALIPHKFFLEVSSPGVERPLKKESDFVRFNGEKIKVSLKHKLNDNKNFEGIIEDFKDETLFLNIKGETLEIPFKEIKKANIVFDFSDI</sequence>
<keyword evidence="2 3" id="KW-0690">Ribosome biogenesis</keyword>
<gene>
    <name evidence="3" type="primary">rimP</name>
    <name evidence="6" type="ORF">HMPREF0202_00574</name>
</gene>
<dbReference type="STRING" id="1319815.HMPREF0202_00574"/>
<dbReference type="eggNOG" id="COG0779">
    <property type="taxonomic scope" value="Bacteria"/>
</dbReference>
<proteinExistence type="inferred from homology"/>
<name>U7VDF2_9FUSO</name>
<dbReference type="PATRIC" id="fig|1319815.3.peg.550"/>
<dbReference type="PANTHER" id="PTHR33867">
    <property type="entry name" value="RIBOSOME MATURATION FACTOR RIMP"/>
    <property type="match status" value="1"/>
</dbReference>
<evidence type="ECO:0000259" key="5">
    <source>
        <dbReference type="Pfam" id="PF17384"/>
    </source>
</evidence>
<comment type="function">
    <text evidence="3">Required for maturation of 30S ribosomal subunits.</text>
</comment>
<evidence type="ECO:0000256" key="2">
    <source>
        <dbReference type="ARBA" id="ARBA00022517"/>
    </source>
</evidence>
<dbReference type="PANTHER" id="PTHR33867:SF1">
    <property type="entry name" value="RIBOSOME MATURATION FACTOR RIMP"/>
    <property type="match status" value="1"/>
</dbReference>
<dbReference type="InterPro" id="IPR028989">
    <property type="entry name" value="RimP_N"/>
</dbReference>
<evidence type="ECO:0000256" key="3">
    <source>
        <dbReference type="HAMAP-Rule" id="MF_01077"/>
    </source>
</evidence>
<dbReference type="InterPro" id="IPR028998">
    <property type="entry name" value="RimP_C"/>
</dbReference>
<feature type="domain" description="Ribosome maturation factor RimP C-terminal" evidence="5">
    <location>
        <begin position="93"/>
        <end position="158"/>
    </location>
</feature>